<gene>
    <name evidence="1" type="ORF">L3X38_022541</name>
</gene>
<evidence type="ECO:0000313" key="1">
    <source>
        <dbReference type="EMBL" id="KAI5332412.1"/>
    </source>
</evidence>
<comment type="caution">
    <text evidence="1">The sequence shown here is derived from an EMBL/GenBank/DDBJ whole genome shotgun (WGS) entry which is preliminary data.</text>
</comment>
<accession>A0AAD4VY40</accession>
<name>A0AAD4VY40_PRUDU</name>
<protein>
    <submittedName>
        <fullName evidence="1">Uncharacterized protein</fullName>
    </submittedName>
</protein>
<reference evidence="1 2" key="1">
    <citation type="journal article" date="2022" name="G3 (Bethesda)">
        <title>Whole-genome sequence and methylome profiling of the almond [Prunus dulcis (Mill.) D.A. Webb] cultivar 'Nonpareil'.</title>
        <authorList>
            <person name="D'Amico-Willman K.M."/>
            <person name="Ouma W.Z."/>
            <person name="Meulia T."/>
            <person name="Sideli G.M."/>
            <person name="Gradziel T.M."/>
            <person name="Fresnedo-Ramirez J."/>
        </authorList>
    </citation>
    <scope>NUCLEOTIDE SEQUENCE [LARGE SCALE GENOMIC DNA]</scope>
    <source>
        <strain evidence="1">Clone GOH B32 T37-40</strain>
    </source>
</reference>
<proteinExistence type="predicted"/>
<dbReference type="EMBL" id="JAJFAZ020000004">
    <property type="protein sequence ID" value="KAI5332412.1"/>
    <property type="molecule type" value="Genomic_DNA"/>
</dbReference>
<dbReference type="Proteomes" id="UP001054821">
    <property type="component" value="Chromosome 4"/>
</dbReference>
<keyword evidence="2" id="KW-1185">Reference proteome</keyword>
<sequence length="158" mass="17328">MTRKDTIEVEDVAATHDSNVDAEVEDVAATHDNKVEADVELIESSRVVADGFQVIFSSLDICRSINPCLHAASSDIKAGHHSEQGFAFSMMSSDGRYTNLIEDGRGEISNIEGEHTGGFARSQPYVADVPCFMGSDCIKWFLEWVADVQEIFDTIVIP</sequence>
<organism evidence="1 2">
    <name type="scientific">Prunus dulcis</name>
    <name type="common">Almond</name>
    <name type="synonym">Amygdalus dulcis</name>
    <dbReference type="NCBI Taxonomy" id="3755"/>
    <lineage>
        <taxon>Eukaryota</taxon>
        <taxon>Viridiplantae</taxon>
        <taxon>Streptophyta</taxon>
        <taxon>Embryophyta</taxon>
        <taxon>Tracheophyta</taxon>
        <taxon>Spermatophyta</taxon>
        <taxon>Magnoliopsida</taxon>
        <taxon>eudicotyledons</taxon>
        <taxon>Gunneridae</taxon>
        <taxon>Pentapetalae</taxon>
        <taxon>rosids</taxon>
        <taxon>fabids</taxon>
        <taxon>Rosales</taxon>
        <taxon>Rosaceae</taxon>
        <taxon>Amygdaloideae</taxon>
        <taxon>Amygdaleae</taxon>
        <taxon>Prunus</taxon>
    </lineage>
</organism>
<dbReference type="AlphaFoldDB" id="A0AAD4VY40"/>
<evidence type="ECO:0000313" key="2">
    <source>
        <dbReference type="Proteomes" id="UP001054821"/>
    </source>
</evidence>